<dbReference type="InterPro" id="IPR029149">
    <property type="entry name" value="Creatin/AminoP/Spt16_N"/>
</dbReference>
<dbReference type="InterPro" id="IPR036005">
    <property type="entry name" value="Creatinase/aminopeptidase-like"/>
</dbReference>
<keyword evidence="1 3" id="KW-0479">Metal-binding</keyword>
<organism evidence="6 7">
    <name type="scientific">Truepera radiovictrix (strain DSM 17093 / CIP 108686 / LMG 22925 / RQ-24)</name>
    <dbReference type="NCBI Taxonomy" id="649638"/>
    <lineage>
        <taxon>Bacteria</taxon>
        <taxon>Thermotogati</taxon>
        <taxon>Deinococcota</taxon>
        <taxon>Deinococci</taxon>
        <taxon>Trueperales</taxon>
        <taxon>Trueperaceae</taxon>
        <taxon>Truepera</taxon>
    </lineage>
</organism>
<protein>
    <submittedName>
        <fullName evidence="6">Peptidase M24</fullName>
    </submittedName>
</protein>
<dbReference type="GO" id="GO:0016787">
    <property type="term" value="F:hydrolase activity"/>
    <property type="evidence" value="ECO:0007669"/>
    <property type="project" value="UniProtKB-KW"/>
</dbReference>
<dbReference type="InterPro" id="IPR001131">
    <property type="entry name" value="Peptidase_M24B_aminopep-P_CS"/>
</dbReference>
<dbReference type="InterPro" id="IPR000587">
    <property type="entry name" value="Creatinase_N"/>
</dbReference>
<evidence type="ECO:0000313" key="7">
    <source>
        <dbReference type="Proteomes" id="UP000000379"/>
    </source>
</evidence>
<dbReference type="eggNOG" id="COG0006">
    <property type="taxonomic scope" value="Bacteria"/>
</dbReference>
<dbReference type="InterPro" id="IPR050659">
    <property type="entry name" value="Peptidase_M24B"/>
</dbReference>
<dbReference type="PANTHER" id="PTHR46112">
    <property type="entry name" value="AMINOPEPTIDASE"/>
    <property type="match status" value="1"/>
</dbReference>
<comment type="similarity">
    <text evidence="3">Belongs to the peptidase M24B family.</text>
</comment>
<dbReference type="Proteomes" id="UP000000379">
    <property type="component" value="Chromosome"/>
</dbReference>
<dbReference type="InterPro" id="IPR000994">
    <property type="entry name" value="Pept_M24"/>
</dbReference>
<dbReference type="GO" id="GO:0046872">
    <property type="term" value="F:metal ion binding"/>
    <property type="evidence" value="ECO:0007669"/>
    <property type="project" value="UniProtKB-KW"/>
</dbReference>
<feature type="domain" description="Peptidase M24" evidence="4">
    <location>
        <begin position="149"/>
        <end position="352"/>
    </location>
</feature>
<evidence type="ECO:0000259" key="4">
    <source>
        <dbReference type="Pfam" id="PF00557"/>
    </source>
</evidence>
<reference evidence="7" key="1">
    <citation type="submission" date="2010-05" db="EMBL/GenBank/DDBJ databases">
        <title>The complete genome of Truepera radiovictris DSM 17093.</title>
        <authorList>
            <consortium name="US DOE Joint Genome Institute (JGI-PGF)"/>
            <person name="Lucas S."/>
            <person name="Copeland A."/>
            <person name="Lapidus A."/>
            <person name="Glavina del Rio T."/>
            <person name="Dalin E."/>
            <person name="Tice H."/>
            <person name="Bruce D."/>
            <person name="Goodwin L."/>
            <person name="Pitluck S."/>
            <person name="Kyrpides N."/>
            <person name="Mavromatis K."/>
            <person name="Ovchinnikova G."/>
            <person name="Munk A.C."/>
            <person name="Detter J.C."/>
            <person name="Han C."/>
            <person name="Tapia R."/>
            <person name="Land M."/>
            <person name="Hauser L."/>
            <person name="Markowitz V."/>
            <person name="Cheng J.-F."/>
            <person name="Hugenholtz P."/>
            <person name="Woyke T."/>
            <person name="Wu D."/>
            <person name="Tindall B."/>
            <person name="Pomrenke H.G."/>
            <person name="Brambilla E."/>
            <person name="Klenk H.-P."/>
            <person name="Eisen J.A."/>
        </authorList>
    </citation>
    <scope>NUCLEOTIDE SEQUENCE [LARGE SCALE GENOMIC DNA]</scope>
    <source>
        <strain evidence="7">DSM 17093 / CIP 108686 / LMG 22925 / RQ-24</strain>
    </source>
</reference>
<evidence type="ECO:0000256" key="2">
    <source>
        <dbReference type="ARBA" id="ARBA00022801"/>
    </source>
</evidence>
<keyword evidence="2" id="KW-0378">Hydrolase</keyword>
<dbReference type="SUPFAM" id="SSF55920">
    <property type="entry name" value="Creatinase/aminopeptidase"/>
    <property type="match status" value="1"/>
</dbReference>
<evidence type="ECO:0000259" key="5">
    <source>
        <dbReference type="Pfam" id="PF01321"/>
    </source>
</evidence>
<sequence length="368" mass="39108">MSTPTGPETLFQARRAKLAALGTVALVPGANLRYFTGLALHPSERPTVAFVRGAALLIVAPELERPQLEAHPDLGASVLTWRDDEGPEGAFRRALGELALAGELGVDASAMRVSELLLLQRLQPGLGVRDCTRDLLRLRARKDEAELLAMRRAAALSEAALEALLAQLEPGLSEREIAARLTNALSAALSEGHAFAPLVQTGPNSALPHGAVSDRRLRAGEPLLIDFGGTCGGYPADITRTFCLGEPPAALRRLYEVVSAANRAAVRAVGPGVPMQEVDRAARRVIAEAGFGERFIHRTGHGLGLEVHESIPQLAEGVLDPLEPGMVMTVEPGVYLPGFGGVRLEDEVLVTETGAELLTHSPHRLQLP</sequence>
<dbReference type="PROSITE" id="PS00491">
    <property type="entry name" value="PROLINE_PEPTIDASE"/>
    <property type="match status" value="1"/>
</dbReference>
<dbReference type="RefSeq" id="WP_013177188.1">
    <property type="nucleotide sequence ID" value="NC_014221.1"/>
</dbReference>
<name>D7CTF9_TRURR</name>
<proteinExistence type="inferred from homology"/>
<dbReference type="SUPFAM" id="SSF53092">
    <property type="entry name" value="Creatinase/prolidase N-terminal domain"/>
    <property type="match status" value="1"/>
</dbReference>
<dbReference type="Gene3D" id="3.40.350.10">
    <property type="entry name" value="Creatinase/prolidase N-terminal domain"/>
    <property type="match status" value="1"/>
</dbReference>
<reference evidence="6 7" key="2">
    <citation type="journal article" date="2011" name="Stand. Genomic Sci.">
        <title>Complete genome sequence of Truepera radiovictrix type strain (RQ-24).</title>
        <authorList>
            <person name="Ivanova N."/>
            <person name="Rohde C."/>
            <person name="Munk C."/>
            <person name="Nolan M."/>
            <person name="Lucas S."/>
            <person name="Del Rio T.G."/>
            <person name="Tice H."/>
            <person name="Deshpande S."/>
            <person name="Cheng J.F."/>
            <person name="Tapia R."/>
            <person name="Han C."/>
            <person name="Goodwin L."/>
            <person name="Pitluck S."/>
            <person name="Liolios K."/>
            <person name="Mavromatis K."/>
            <person name="Mikhailova N."/>
            <person name="Pati A."/>
            <person name="Chen A."/>
            <person name="Palaniappan K."/>
            <person name="Land M."/>
            <person name="Hauser L."/>
            <person name="Chang Y.J."/>
            <person name="Jeffries C.D."/>
            <person name="Brambilla E."/>
            <person name="Rohde M."/>
            <person name="Goker M."/>
            <person name="Tindall B.J."/>
            <person name="Woyke T."/>
            <person name="Bristow J."/>
            <person name="Eisen J.A."/>
            <person name="Markowitz V."/>
            <person name="Hugenholtz P."/>
            <person name="Kyrpides N.C."/>
            <person name="Klenk H.P."/>
            <person name="Lapidus A."/>
        </authorList>
    </citation>
    <scope>NUCLEOTIDE SEQUENCE [LARGE SCALE GENOMIC DNA]</scope>
    <source>
        <strain evidence="7">DSM 17093 / CIP 108686 / LMG 22925 / RQ-24</strain>
    </source>
</reference>
<dbReference type="EMBL" id="CP002049">
    <property type="protein sequence ID" value="ADI13816.1"/>
    <property type="molecule type" value="Genomic_DNA"/>
</dbReference>
<keyword evidence="7" id="KW-1185">Reference proteome</keyword>
<evidence type="ECO:0000313" key="6">
    <source>
        <dbReference type="EMBL" id="ADI13816.1"/>
    </source>
</evidence>
<gene>
    <name evidence="6" type="ordered locus">Trad_0680</name>
</gene>
<dbReference type="HOGENOM" id="CLU_017266_4_2_0"/>
<dbReference type="AlphaFoldDB" id="D7CTF9"/>
<accession>D7CTF9</accession>
<dbReference type="Gene3D" id="3.90.230.10">
    <property type="entry name" value="Creatinase/methionine aminopeptidase superfamily"/>
    <property type="match status" value="1"/>
</dbReference>
<dbReference type="Pfam" id="PF01321">
    <property type="entry name" value="Creatinase_N"/>
    <property type="match status" value="1"/>
</dbReference>
<dbReference type="PANTHER" id="PTHR46112:SF3">
    <property type="entry name" value="AMINOPEPTIDASE YPDF"/>
    <property type="match status" value="1"/>
</dbReference>
<dbReference type="KEGG" id="tra:Trad_0680"/>
<dbReference type="OrthoDB" id="9806388at2"/>
<evidence type="ECO:0000256" key="3">
    <source>
        <dbReference type="RuleBase" id="RU000590"/>
    </source>
</evidence>
<dbReference type="Pfam" id="PF00557">
    <property type="entry name" value="Peptidase_M24"/>
    <property type="match status" value="1"/>
</dbReference>
<evidence type="ECO:0000256" key="1">
    <source>
        <dbReference type="ARBA" id="ARBA00022723"/>
    </source>
</evidence>
<dbReference type="STRING" id="649638.Trad_0680"/>
<feature type="domain" description="Creatinase N-terminal" evidence="5">
    <location>
        <begin position="26"/>
        <end position="140"/>
    </location>
</feature>